<evidence type="ECO:0000259" key="2">
    <source>
        <dbReference type="Pfam" id="PF09851"/>
    </source>
</evidence>
<keyword evidence="1" id="KW-0812">Transmembrane</keyword>
<evidence type="ECO:0000313" key="3">
    <source>
        <dbReference type="EMBL" id="GGJ29012.1"/>
    </source>
</evidence>
<feature type="domain" description="SHOCT" evidence="2">
    <location>
        <begin position="109"/>
        <end position="134"/>
    </location>
</feature>
<evidence type="ECO:0000256" key="1">
    <source>
        <dbReference type="SAM" id="Phobius"/>
    </source>
</evidence>
<organism evidence="3 4">
    <name type="scientific">Deinococcus roseus</name>
    <dbReference type="NCBI Taxonomy" id="392414"/>
    <lineage>
        <taxon>Bacteria</taxon>
        <taxon>Thermotogati</taxon>
        <taxon>Deinococcota</taxon>
        <taxon>Deinococci</taxon>
        <taxon>Deinococcales</taxon>
        <taxon>Deinococcaceae</taxon>
        <taxon>Deinococcus</taxon>
    </lineage>
</organism>
<dbReference type="InterPro" id="IPR018649">
    <property type="entry name" value="SHOCT"/>
</dbReference>
<keyword evidence="1" id="KW-1133">Transmembrane helix</keyword>
<dbReference type="EMBL" id="BMOD01000003">
    <property type="protein sequence ID" value="GGJ29012.1"/>
    <property type="molecule type" value="Genomic_DNA"/>
</dbReference>
<protein>
    <recommendedName>
        <fullName evidence="2">SHOCT domain-containing protein</fullName>
    </recommendedName>
</protein>
<comment type="caution">
    <text evidence="3">The sequence shown here is derived from an EMBL/GenBank/DDBJ whole genome shotgun (WGS) entry which is preliminary data.</text>
</comment>
<accession>A0ABQ2CZH3</accession>
<feature type="transmembrane region" description="Helical" evidence="1">
    <location>
        <begin position="6"/>
        <end position="29"/>
    </location>
</feature>
<keyword evidence="4" id="KW-1185">Reference proteome</keyword>
<reference evidence="4" key="1">
    <citation type="journal article" date="2019" name="Int. J. Syst. Evol. Microbiol.">
        <title>The Global Catalogue of Microorganisms (GCM) 10K type strain sequencing project: providing services to taxonomists for standard genome sequencing and annotation.</title>
        <authorList>
            <consortium name="The Broad Institute Genomics Platform"/>
            <consortium name="The Broad Institute Genome Sequencing Center for Infectious Disease"/>
            <person name="Wu L."/>
            <person name="Ma J."/>
        </authorList>
    </citation>
    <scope>NUCLEOTIDE SEQUENCE [LARGE SCALE GENOMIC DNA]</scope>
    <source>
        <strain evidence="4">JCM 14370</strain>
    </source>
</reference>
<dbReference type="RefSeq" id="WP_189001838.1">
    <property type="nucleotide sequence ID" value="NZ_BMOD01000003.1"/>
</dbReference>
<keyword evidence="1" id="KW-0472">Membrane</keyword>
<proteinExistence type="predicted"/>
<name>A0ABQ2CZH3_9DEIO</name>
<dbReference type="Proteomes" id="UP000632222">
    <property type="component" value="Unassembled WGS sequence"/>
</dbReference>
<evidence type="ECO:0000313" key="4">
    <source>
        <dbReference type="Proteomes" id="UP000632222"/>
    </source>
</evidence>
<dbReference type="Pfam" id="PF09851">
    <property type="entry name" value="SHOCT"/>
    <property type="match status" value="2"/>
</dbReference>
<gene>
    <name evidence="3" type="ORF">GCM10008938_13900</name>
</gene>
<sequence length="136" mass="15734">MLESGIGFGLGFLNFVGTVLFLMFIFGLLRMFAFGGGCGKHHWKHKKHHMQKFWQQDSGATQIVRERYARGEIDREEYQDLMAGLGVKKEEQETVQTQWRPPFMGNDRALEVARQRLAQGDITPEEYEAIRKALEN</sequence>
<feature type="domain" description="SHOCT" evidence="2">
    <location>
        <begin position="64"/>
        <end position="79"/>
    </location>
</feature>